<dbReference type="Proteomes" id="UP001165960">
    <property type="component" value="Unassembled WGS sequence"/>
</dbReference>
<dbReference type="EMBL" id="QTSX02002285">
    <property type="protein sequence ID" value="KAJ9076417.1"/>
    <property type="molecule type" value="Genomic_DNA"/>
</dbReference>
<proteinExistence type="predicted"/>
<reference evidence="1" key="1">
    <citation type="submission" date="2022-04" db="EMBL/GenBank/DDBJ databases">
        <title>Genome of the entomopathogenic fungus Entomophthora muscae.</title>
        <authorList>
            <person name="Elya C."/>
            <person name="Lovett B.R."/>
            <person name="Lee E."/>
            <person name="Macias A.M."/>
            <person name="Hajek A.E."/>
            <person name="De Bivort B.L."/>
            <person name="Kasson M.T."/>
            <person name="De Fine Licht H.H."/>
            <person name="Stajich J.E."/>
        </authorList>
    </citation>
    <scope>NUCLEOTIDE SEQUENCE</scope>
    <source>
        <strain evidence="1">Berkeley</strain>
    </source>
</reference>
<keyword evidence="2" id="KW-1185">Reference proteome</keyword>
<keyword evidence="1" id="KW-0436">Ligase</keyword>
<name>A0ACC2TP88_9FUNG</name>
<dbReference type="EC" id="6.3.2.6" evidence="1"/>
<comment type="caution">
    <text evidence="1">The sequence shown here is derived from an EMBL/GenBank/DDBJ whole genome shotgun (WGS) entry which is preliminary data.</text>
</comment>
<protein>
    <submittedName>
        <fullName evidence="1">Bifunctional purine biosynthetic protein ade1</fullName>
        <ecNumber evidence="1">6.3.2.6</ecNumber>
    </submittedName>
</protein>
<organism evidence="1 2">
    <name type="scientific">Entomophthora muscae</name>
    <dbReference type="NCBI Taxonomy" id="34485"/>
    <lineage>
        <taxon>Eukaryota</taxon>
        <taxon>Fungi</taxon>
        <taxon>Fungi incertae sedis</taxon>
        <taxon>Zoopagomycota</taxon>
        <taxon>Entomophthoromycotina</taxon>
        <taxon>Entomophthoromycetes</taxon>
        <taxon>Entomophthorales</taxon>
        <taxon>Entomophthoraceae</taxon>
        <taxon>Entomophthora</taxon>
    </lineage>
</organism>
<gene>
    <name evidence="1" type="primary">ADE1_3</name>
    <name evidence="1" type="ORF">DSO57_1026519</name>
</gene>
<accession>A0ACC2TP88</accession>
<evidence type="ECO:0000313" key="2">
    <source>
        <dbReference type="Proteomes" id="UP001165960"/>
    </source>
</evidence>
<evidence type="ECO:0000313" key="1">
    <source>
        <dbReference type="EMBL" id="KAJ9076417.1"/>
    </source>
</evidence>
<sequence length="301" mass="32907">MSGVVLETECPDLKLLARGKVRDIYHVEEGKLLFVATDRLSAFDVVMENGIPGKGKILTQLSLFWFDLLKDVMPNHLITANFDEMPANVQKYRGQLEGRSMLVNSLTIYPIEAIVRGYIAGSGWKEYQTSGTVCSIPLPEGLLESDKLPSPLFTPSTKAEIGDHDENISPAKAAEIIGAEAASTMEKLALAVYSKARDYALTKGIIIADTKFEFGKDAAGTMILADEVLTPDSSRFWPVKSYQAGKGQDSFDKQYVRDFLLSIGFDKSASQSVTLPEEVVKATLGKYIEAFTLLTGHAPSL</sequence>